<evidence type="ECO:0000313" key="2">
    <source>
        <dbReference type="Proteomes" id="UP000249390"/>
    </source>
</evidence>
<name>A0A328D9Y1_9ASTE</name>
<keyword evidence="2" id="KW-1185">Reference proteome</keyword>
<organism evidence="1 2">
    <name type="scientific">Cuscuta australis</name>
    <dbReference type="NCBI Taxonomy" id="267555"/>
    <lineage>
        <taxon>Eukaryota</taxon>
        <taxon>Viridiplantae</taxon>
        <taxon>Streptophyta</taxon>
        <taxon>Embryophyta</taxon>
        <taxon>Tracheophyta</taxon>
        <taxon>Spermatophyta</taxon>
        <taxon>Magnoliopsida</taxon>
        <taxon>eudicotyledons</taxon>
        <taxon>Gunneridae</taxon>
        <taxon>Pentapetalae</taxon>
        <taxon>asterids</taxon>
        <taxon>lamiids</taxon>
        <taxon>Solanales</taxon>
        <taxon>Convolvulaceae</taxon>
        <taxon>Cuscuteae</taxon>
        <taxon>Cuscuta</taxon>
        <taxon>Cuscuta subgen. Grammica</taxon>
        <taxon>Cuscuta sect. Cleistogrammica</taxon>
    </lineage>
</organism>
<reference evidence="1 2" key="1">
    <citation type="submission" date="2018-06" db="EMBL/GenBank/DDBJ databases">
        <title>The Genome of Cuscuta australis (Dodder) Provides Insight into the Evolution of Plant Parasitism.</title>
        <authorList>
            <person name="Liu H."/>
        </authorList>
    </citation>
    <scope>NUCLEOTIDE SEQUENCE [LARGE SCALE GENOMIC DNA]</scope>
    <source>
        <strain evidence="2">cv. Yunnan</strain>
        <tissue evidence="1">Vines</tissue>
    </source>
</reference>
<accession>A0A328D9Y1</accession>
<dbReference type="EMBL" id="NQVE01000169">
    <property type="protein sequence ID" value="RAL42535.1"/>
    <property type="molecule type" value="Genomic_DNA"/>
</dbReference>
<dbReference type="AlphaFoldDB" id="A0A328D9Y1"/>
<dbReference type="Proteomes" id="UP000249390">
    <property type="component" value="Unassembled WGS sequence"/>
</dbReference>
<protein>
    <submittedName>
        <fullName evidence="1">Uncharacterized protein</fullName>
    </submittedName>
</protein>
<proteinExistence type="predicted"/>
<sequence>MFDRLKSWTTAVEVNLQSLYGLHKSECIVQSFTFFYVGVVQKKGISVAKKIHILCVSSKNLIEDFVETKNNQFERNRDDITGSTVNKRMKEVEHCDGDGDESSKKMKIVIIEKN</sequence>
<gene>
    <name evidence="1" type="ORF">DM860_011153</name>
</gene>
<evidence type="ECO:0000313" key="1">
    <source>
        <dbReference type="EMBL" id="RAL42535.1"/>
    </source>
</evidence>
<comment type="caution">
    <text evidence="1">The sequence shown here is derived from an EMBL/GenBank/DDBJ whole genome shotgun (WGS) entry which is preliminary data.</text>
</comment>